<dbReference type="PANTHER" id="PTHR35602">
    <property type="entry name" value="ESTERASE YQIA-RELATED"/>
    <property type="match status" value="1"/>
</dbReference>
<gene>
    <name evidence="1" type="ORF">JQC75_06540</name>
</gene>
<organism evidence="1 2">
    <name type="scientific">Shewanella litorisediminis</name>
    <dbReference type="NCBI Taxonomy" id="1173586"/>
    <lineage>
        <taxon>Bacteria</taxon>
        <taxon>Pseudomonadati</taxon>
        <taxon>Pseudomonadota</taxon>
        <taxon>Gammaproteobacteria</taxon>
        <taxon>Alteromonadales</taxon>
        <taxon>Shewanellaceae</taxon>
        <taxon>Shewanella</taxon>
    </lineage>
</organism>
<dbReference type="EMBL" id="CP069213">
    <property type="protein sequence ID" value="QRH03060.1"/>
    <property type="molecule type" value="Genomic_DNA"/>
</dbReference>
<keyword evidence="1" id="KW-0378">Hydrolase</keyword>
<keyword evidence="2" id="KW-1185">Reference proteome</keyword>
<protein>
    <submittedName>
        <fullName evidence="1">Alpha/beta hydrolase</fullName>
    </submittedName>
</protein>
<dbReference type="Proteomes" id="UP000596252">
    <property type="component" value="Chromosome"/>
</dbReference>
<dbReference type="Pfam" id="PF05728">
    <property type="entry name" value="UPF0227"/>
    <property type="match status" value="1"/>
</dbReference>
<dbReference type="PANTHER" id="PTHR35602:SF2">
    <property type="entry name" value="UPF0227 PROTEIN YCFP"/>
    <property type="match status" value="1"/>
</dbReference>
<dbReference type="SUPFAM" id="SSF53474">
    <property type="entry name" value="alpha/beta-Hydrolases"/>
    <property type="match status" value="1"/>
</dbReference>
<evidence type="ECO:0000313" key="2">
    <source>
        <dbReference type="Proteomes" id="UP000596252"/>
    </source>
</evidence>
<sequence>MILYFHGFDSTSPGNHEKMRQLRFIDTDVRLISYSTEHPRYDMQQMLNDVARELADVDKQQVIALGVGLGAFWAERIGFLNGIRAVLINPNLTPEHNMVGRIDRPEEYADIAAKCVTEFRKKNQGRCLCILSRRDEVLDSKVASATLSPFYPIVWDDEQPHKFPELGSHLPTIKAFMTAP</sequence>
<dbReference type="GO" id="GO:0016787">
    <property type="term" value="F:hydrolase activity"/>
    <property type="evidence" value="ECO:0007669"/>
    <property type="project" value="UniProtKB-KW"/>
</dbReference>
<accession>A0ABX7G705</accession>
<dbReference type="InterPro" id="IPR029058">
    <property type="entry name" value="AB_hydrolase_fold"/>
</dbReference>
<dbReference type="RefSeq" id="WP_203326628.1">
    <property type="nucleotide sequence ID" value="NZ_CP069213.1"/>
</dbReference>
<proteinExistence type="predicted"/>
<evidence type="ECO:0000313" key="1">
    <source>
        <dbReference type="EMBL" id="QRH03060.1"/>
    </source>
</evidence>
<name>A0ABX7G705_9GAMM</name>
<dbReference type="Gene3D" id="3.40.50.1820">
    <property type="entry name" value="alpha/beta hydrolase"/>
    <property type="match status" value="1"/>
</dbReference>
<dbReference type="InterPro" id="IPR008886">
    <property type="entry name" value="UPF0227/Esterase_YqiA"/>
</dbReference>
<dbReference type="NCBIfam" id="NF003431">
    <property type="entry name" value="PRK04940.1"/>
    <property type="match status" value="1"/>
</dbReference>
<reference evidence="1 2" key="1">
    <citation type="journal article" date="2012" name="Antonie Van Leeuwenhoek">
        <title>Shewanella litorisediminis sp. nov., a gammaproteobacterium isolated from a tidal flat sediment.</title>
        <authorList>
            <person name="Lee M.H."/>
            <person name="Yoon J.H."/>
        </authorList>
    </citation>
    <scope>NUCLEOTIDE SEQUENCE [LARGE SCALE GENOMIC DNA]</scope>
    <source>
        <strain evidence="1 2">SMK1-12</strain>
    </source>
</reference>